<feature type="compositionally biased region" description="Polar residues" evidence="1">
    <location>
        <begin position="284"/>
        <end position="302"/>
    </location>
</feature>
<feature type="compositionally biased region" description="Polar residues" evidence="1">
    <location>
        <begin position="360"/>
        <end position="382"/>
    </location>
</feature>
<organism evidence="3 4">
    <name type="scientific">Penicillium malachiteum</name>
    <dbReference type="NCBI Taxonomy" id="1324776"/>
    <lineage>
        <taxon>Eukaryota</taxon>
        <taxon>Fungi</taxon>
        <taxon>Dikarya</taxon>
        <taxon>Ascomycota</taxon>
        <taxon>Pezizomycotina</taxon>
        <taxon>Eurotiomycetes</taxon>
        <taxon>Eurotiomycetidae</taxon>
        <taxon>Eurotiales</taxon>
        <taxon>Aspergillaceae</taxon>
        <taxon>Penicillium</taxon>
    </lineage>
</organism>
<evidence type="ECO:0000256" key="1">
    <source>
        <dbReference type="SAM" id="MobiDB-lite"/>
    </source>
</evidence>
<feature type="compositionally biased region" description="Basic and acidic residues" evidence="1">
    <location>
        <begin position="259"/>
        <end position="275"/>
    </location>
</feature>
<sequence length="424" mass="47108">MAPVPIDEFSGIPAVSIEVRDVTGDAVLDSPPSLVINDIVARAESTTTTSDSTTTNTSSANTATATTDNSASTTTTSSTTAKYGQGSINPNSIHSSGLLALFALLGAAFVLAAIWFFFWAKNGGFQWRKTDWDDYKSTVLRRKGPDGKTLSNATKSTKLGGGSIVGKGYSDDGYTYTDYDTYTQTASTVMTEDKPRRKRKLKEKLWRRGRDERWEGEGDDDVRAYREEKPAQIGGMNREADGTYHGSDYDSSAPPTHYNRSEMSEVRDYAYEQPRRAKTKKSRATSGFSFTAGSEDVLSQATEESHLRDPSARREARRENRRRERRQSAAPTSVPSSRTSSPRKKDRRSVPGHFTEPLDFSSSGTRSEYQYSNVDTEDSGGTKSYHHPIPGLTKGYRRDDRREGRRSRRRDSLSDSDGDETRYS</sequence>
<feature type="region of interest" description="Disordered" evidence="1">
    <location>
        <begin position="45"/>
        <end position="86"/>
    </location>
</feature>
<feature type="compositionally biased region" description="Basic and acidic residues" evidence="1">
    <location>
        <begin position="303"/>
        <end position="322"/>
    </location>
</feature>
<reference evidence="3" key="2">
    <citation type="submission" date="2023-01" db="EMBL/GenBank/DDBJ databases">
        <authorList>
            <person name="Petersen C."/>
        </authorList>
    </citation>
    <scope>NUCLEOTIDE SEQUENCE</scope>
    <source>
        <strain evidence="3">IBT 17514</strain>
    </source>
</reference>
<proteinExistence type="predicted"/>
<keyword evidence="2" id="KW-0472">Membrane</keyword>
<feature type="transmembrane region" description="Helical" evidence="2">
    <location>
        <begin position="98"/>
        <end position="120"/>
    </location>
</feature>
<comment type="caution">
    <text evidence="3">The sequence shown here is derived from an EMBL/GenBank/DDBJ whole genome shotgun (WGS) entry which is preliminary data.</text>
</comment>
<dbReference type="EMBL" id="JAQJAN010000021">
    <property type="protein sequence ID" value="KAJ5703558.1"/>
    <property type="molecule type" value="Genomic_DNA"/>
</dbReference>
<evidence type="ECO:0000313" key="4">
    <source>
        <dbReference type="Proteomes" id="UP001215712"/>
    </source>
</evidence>
<feature type="compositionally biased region" description="Low complexity" evidence="1">
    <location>
        <begin position="328"/>
        <end position="340"/>
    </location>
</feature>
<feature type="compositionally biased region" description="Low complexity" evidence="1">
    <location>
        <begin position="45"/>
        <end position="81"/>
    </location>
</feature>
<feature type="region of interest" description="Disordered" evidence="1">
    <location>
        <begin position="223"/>
        <end position="424"/>
    </location>
</feature>
<dbReference type="AlphaFoldDB" id="A0AAD6HAZ1"/>
<keyword evidence="2" id="KW-1133">Transmembrane helix</keyword>
<accession>A0AAD6HAZ1</accession>
<keyword evidence="2" id="KW-0812">Transmembrane</keyword>
<gene>
    <name evidence="3" type="ORF">N7493_011483</name>
</gene>
<keyword evidence="4" id="KW-1185">Reference proteome</keyword>
<reference evidence="3" key="1">
    <citation type="journal article" date="2023" name="IMA Fungus">
        <title>Comparative genomic study of the Penicillium genus elucidates a diverse pangenome and 15 lateral gene transfer events.</title>
        <authorList>
            <person name="Petersen C."/>
            <person name="Sorensen T."/>
            <person name="Nielsen M.R."/>
            <person name="Sondergaard T.E."/>
            <person name="Sorensen J.L."/>
            <person name="Fitzpatrick D.A."/>
            <person name="Frisvad J.C."/>
            <person name="Nielsen K.L."/>
        </authorList>
    </citation>
    <scope>NUCLEOTIDE SEQUENCE</scope>
    <source>
        <strain evidence="3">IBT 17514</strain>
    </source>
</reference>
<evidence type="ECO:0000313" key="3">
    <source>
        <dbReference type="EMBL" id="KAJ5703558.1"/>
    </source>
</evidence>
<evidence type="ECO:0000256" key="2">
    <source>
        <dbReference type="SAM" id="Phobius"/>
    </source>
</evidence>
<name>A0AAD6HAZ1_9EURO</name>
<dbReference type="Proteomes" id="UP001215712">
    <property type="component" value="Unassembled WGS sequence"/>
</dbReference>
<protein>
    <submittedName>
        <fullName evidence="3">Uncharacterized protein</fullName>
    </submittedName>
</protein>